<dbReference type="InterPro" id="IPR008922">
    <property type="entry name" value="Di-copper_centre_dom_sf"/>
</dbReference>
<accession>A0A0D2EZH2</accession>
<protein>
    <recommendedName>
        <fullName evidence="3">tyrosinase</fullName>
        <ecNumber evidence="3">1.14.18.1</ecNumber>
    </recommendedName>
</protein>
<dbReference type="Pfam" id="PF18132">
    <property type="entry name" value="Tyrosinase_C"/>
    <property type="match status" value="1"/>
</dbReference>
<name>A0A0D2EZH2_9EURO</name>
<dbReference type="PANTHER" id="PTHR11474">
    <property type="entry name" value="TYROSINASE FAMILY MEMBER"/>
    <property type="match status" value="1"/>
</dbReference>
<comment type="similarity">
    <text evidence="2">Belongs to the tyrosinase family.</text>
</comment>
<evidence type="ECO:0000256" key="3">
    <source>
        <dbReference type="ARBA" id="ARBA00011906"/>
    </source>
</evidence>
<feature type="domain" description="Tyrosinase copper-binding" evidence="11">
    <location>
        <begin position="86"/>
        <end position="103"/>
    </location>
</feature>
<dbReference type="GO" id="GO:0046872">
    <property type="term" value="F:metal ion binding"/>
    <property type="evidence" value="ECO:0007669"/>
    <property type="project" value="UniProtKB-KW"/>
</dbReference>
<dbReference type="GeneID" id="25330635"/>
<comment type="cofactor">
    <cofactor evidence="1">
        <name>Cu(2+)</name>
        <dbReference type="ChEBI" id="CHEBI:29036"/>
    </cofactor>
</comment>
<organism evidence="13 14">
    <name type="scientific">Exophiala xenobiotica</name>
    <dbReference type="NCBI Taxonomy" id="348802"/>
    <lineage>
        <taxon>Eukaryota</taxon>
        <taxon>Fungi</taxon>
        <taxon>Dikarya</taxon>
        <taxon>Ascomycota</taxon>
        <taxon>Pezizomycotina</taxon>
        <taxon>Eurotiomycetes</taxon>
        <taxon>Chaetothyriomycetidae</taxon>
        <taxon>Chaetothyriales</taxon>
        <taxon>Herpotrichiellaceae</taxon>
        <taxon>Exophiala</taxon>
    </lineage>
</organism>
<comment type="catalytic activity">
    <reaction evidence="9">
        <text>2 L-dopa + O2 = 2 L-dopaquinone + 2 H2O</text>
        <dbReference type="Rhea" id="RHEA:34287"/>
        <dbReference type="ChEBI" id="CHEBI:15377"/>
        <dbReference type="ChEBI" id="CHEBI:15379"/>
        <dbReference type="ChEBI" id="CHEBI:57504"/>
        <dbReference type="ChEBI" id="CHEBI:57924"/>
        <dbReference type="EC" id="1.14.18.1"/>
    </reaction>
</comment>
<dbReference type="AlphaFoldDB" id="A0A0D2EZH2"/>
<evidence type="ECO:0000256" key="10">
    <source>
        <dbReference type="ARBA" id="ARBA00048881"/>
    </source>
</evidence>
<dbReference type="PROSITE" id="PS00498">
    <property type="entry name" value="TYROSINASE_2"/>
    <property type="match status" value="1"/>
</dbReference>
<dbReference type="InterPro" id="IPR002227">
    <property type="entry name" value="Tyrosinase_Cu-bd"/>
</dbReference>
<dbReference type="SUPFAM" id="SSF48056">
    <property type="entry name" value="Di-copper centre-containing domain"/>
    <property type="match status" value="1"/>
</dbReference>
<keyword evidence="4" id="KW-0479">Metal-binding</keyword>
<dbReference type="PRINTS" id="PR00092">
    <property type="entry name" value="TYROSINASE"/>
</dbReference>
<keyword evidence="14" id="KW-1185">Reference proteome</keyword>
<evidence type="ECO:0000259" key="12">
    <source>
        <dbReference type="PROSITE" id="PS00498"/>
    </source>
</evidence>
<dbReference type="InterPro" id="IPR041640">
    <property type="entry name" value="Tyrosinase_C"/>
</dbReference>
<dbReference type="PANTHER" id="PTHR11474:SF76">
    <property type="entry name" value="SHKT DOMAIN-CONTAINING PROTEIN"/>
    <property type="match status" value="1"/>
</dbReference>
<evidence type="ECO:0000256" key="6">
    <source>
        <dbReference type="ARBA" id="ARBA00023008"/>
    </source>
</evidence>
<comment type="catalytic activity">
    <reaction evidence="10">
        <text>L-tyrosine + O2 = L-dopaquinone + H2O</text>
        <dbReference type="Rhea" id="RHEA:18117"/>
        <dbReference type="ChEBI" id="CHEBI:15377"/>
        <dbReference type="ChEBI" id="CHEBI:15379"/>
        <dbReference type="ChEBI" id="CHEBI:57924"/>
        <dbReference type="ChEBI" id="CHEBI:58315"/>
        <dbReference type="EC" id="1.14.18.1"/>
    </reaction>
</comment>
<evidence type="ECO:0000256" key="2">
    <source>
        <dbReference type="ARBA" id="ARBA00009928"/>
    </source>
</evidence>
<dbReference type="GO" id="GO:0042438">
    <property type="term" value="P:melanin biosynthetic process"/>
    <property type="evidence" value="ECO:0007669"/>
    <property type="project" value="UniProtKB-KW"/>
</dbReference>
<dbReference type="OrthoDB" id="1658288at2759"/>
<evidence type="ECO:0000256" key="7">
    <source>
        <dbReference type="ARBA" id="ARBA00023033"/>
    </source>
</evidence>
<dbReference type="HOGENOM" id="CLU_013691_3_0_1"/>
<dbReference type="EC" id="1.14.18.1" evidence="3"/>
<dbReference type="Gene3D" id="1.10.1280.10">
    <property type="entry name" value="Di-copper center containing domain from catechol oxidase"/>
    <property type="match status" value="1"/>
</dbReference>
<gene>
    <name evidence="13" type="ORF">PV05_08727</name>
</gene>
<evidence type="ECO:0000313" key="14">
    <source>
        <dbReference type="Proteomes" id="UP000054342"/>
    </source>
</evidence>
<proteinExistence type="inferred from homology"/>
<dbReference type="EMBL" id="KN847321">
    <property type="protein sequence ID" value="KIW53134.1"/>
    <property type="molecule type" value="Genomic_DNA"/>
</dbReference>
<evidence type="ECO:0000259" key="11">
    <source>
        <dbReference type="PROSITE" id="PS00497"/>
    </source>
</evidence>
<dbReference type="PROSITE" id="PS00497">
    <property type="entry name" value="TYROSINASE_1"/>
    <property type="match status" value="1"/>
</dbReference>
<reference evidence="13 14" key="1">
    <citation type="submission" date="2015-01" db="EMBL/GenBank/DDBJ databases">
        <title>The Genome Sequence of Exophiala xenobiotica CBS118157.</title>
        <authorList>
            <consortium name="The Broad Institute Genomics Platform"/>
            <person name="Cuomo C."/>
            <person name="de Hoog S."/>
            <person name="Gorbushina A."/>
            <person name="Stielow B."/>
            <person name="Teixiera M."/>
            <person name="Abouelleil A."/>
            <person name="Chapman S.B."/>
            <person name="Priest M."/>
            <person name="Young S.K."/>
            <person name="Wortman J."/>
            <person name="Nusbaum C."/>
            <person name="Birren B."/>
        </authorList>
    </citation>
    <scope>NUCLEOTIDE SEQUENCE [LARGE SCALE GENOMIC DNA]</scope>
    <source>
        <strain evidence="13 14">CBS 118157</strain>
    </source>
</reference>
<evidence type="ECO:0000256" key="5">
    <source>
        <dbReference type="ARBA" id="ARBA00023002"/>
    </source>
</evidence>
<keyword evidence="6" id="KW-0186">Copper</keyword>
<evidence type="ECO:0000256" key="1">
    <source>
        <dbReference type="ARBA" id="ARBA00001973"/>
    </source>
</evidence>
<dbReference type="RefSeq" id="XP_013313718.1">
    <property type="nucleotide sequence ID" value="XM_013458264.1"/>
</dbReference>
<keyword evidence="7" id="KW-0503">Monooxygenase</keyword>
<keyword evidence="8" id="KW-0470">Melanin biosynthesis</keyword>
<dbReference type="InterPro" id="IPR050316">
    <property type="entry name" value="Tyrosinase/Hemocyanin"/>
</dbReference>
<evidence type="ECO:0000256" key="9">
    <source>
        <dbReference type="ARBA" id="ARBA00048233"/>
    </source>
</evidence>
<keyword evidence="5" id="KW-0560">Oxidoreductase</keyword>
<evidence type="ECO:0000313" key="13">
    <source>
        <dbReference type="EMBL" id="KIW53134.1"/>
    </source>
</evidence>
<dbReference type="Pfam" id="PF00264">
    <property type="entry name" value="Tyrosinase"/>
    <property type="match status" value="1"/>
</dbReference>
<dbReference type="STRING" id="348802.A0A0D2EZH2"/>
<evidence type="ECO:0000256" key="8">
    <source>
        <dbReference type="ARBA" id="ARBA00023101"/>
    </source>
</evidence>
<sequence>MVHYPITGIKVEDVNNVPNRVELQDWYLKATSGTNTEAALQLSLFIHALDRFQADKFVPGPNVKEEDAQLSYFRIADTDHPFFCAHNQSTFPTWHRPYLVLYEQVLYKNMLQFLDAIPDSQYKPTVPKSQWLAAAKKWRLPYWNYAARPLLPDIVTRPNIMVITPQGSTKTFDHNPMASYQLKDSNGKVAKFGSLPEELQLGDYADKSATFHGTVASINNDLTGTAADDPMPHSQKAGPGKAEGVISENVSRLMNDTYFDTYSKFASTRYNQDLGATEWLSLEAVHNYIHGWVGGFMGRQDLAAFDPIFWHHHCFIDMVFDSWQTATGHKKWFDPKNPIIVQGQTEAQPSEFSTYPLKPFFKGPSDKDVYTSDDTQWVSQLGYKYDKTLPSMRSSAVPNHSQAKMVVSRMVNTQLSMTRAETAEFLPVDRKTDNDLIINVRYNRFAIHNGEAYWIHFFVGDVGAPENYLTNPDRVGSVYNFTSPIDVTGCGNCRQEKQQGGLATGQVPITGAMLKDWQNIHIHEFPSDGPFDEHSIETYLAAKLQWRIITSNGEEVAAESLPDLKVFVLLGDADHSQDVHVESVFGNYDVIWGATAGKAGGGVPGDV</sequence>
<feature type="domain" description="Tyrosinase copper-binding" evidence="12">
    <location>
        <begin position="306"/>
        <end position="317"/>
    </location>
</feature>
<dbReference type="Gene3D" id="2.60.310.20">
    <property type="match status" value="1"/>
</dbReference>
<dbReference type="GO" id="GO:0004503">
    <property type="term" value="F:tyrosinase activity"/>
    <property type="evidence" value="ECO:0007669"/>
    <property type="project" value="UniProtKB-EC"/>
</dbReference>
<dbReference type="Proteomes" id="UP000054342">
    <property type="component" value="Unassembled WGS sequence"/>
</dbReference>
<evidence type="ECO:0000256" key="4">
    <source>
        <dbReference type="ARBA" id="ARBA00022723"/>
    </source>
</evidence>